<reference evidence="1" key="1">
    <citation type="journal article" date="2021" name="Proc. Natl. Acad. Sci. U.S.A.">
        <title>Global biogeography of chemosynthetic symbionts reveals both localized and globally distributed symbiont groups. .</title>
        <authorList>
            <person name="Osvatic J.T."/>
            <person name="Wilkins L.G.E."/>
            <person name="Leibrecht L."/>
            <person name="Leray M."/>
            <person name="Zauner S."/>
            <person name="Polzin J."/>
            <person name="Camacho Y."/>
            <person name="Gros O."/>
            <person name="van Gils J.A."/>
            <person name="Eisen J.A."/>
            <person name="Petersen J.M."/>
            <person name="Yuen B."/>
        </authorList>
    </citation>
    <scope>NUCLEOTIDE SEQUENCE</scope>
    <source>
        <strain evidence="1">MAGL173</strain>
    </source>
</reference>
<dbReference type="InterPro" id="IPR012334">
    <property type="entry name" value="Pectin_lyas_fold"/>
</dbReference>
<dbReference type="Gene3D" id="2.160.20.10">
    <property type="entry name" value="Single-stranded right-handed beta-helix, Pectin lyase-like"/>
    <property type="match status" value="1"/>
</dbReference>
<comment type="caution">
    <text evidence="1">The sequence shown here is derived from an EMBL/GenBank/DDBJ whole genome shotgun (WGS) entry which is preliminary data.</text>
</comment>
<dbReference type="EMBL" id="JAEPDI010000009">
    <property type="protein sequence ID" value="MCG7939682.1"/>
    <property type="molecule type" value="Genomic_DNA"/>
</dbReference>
<dbReference type="InterPro" id="IPR011050">
    <property type="entry name" value="Pectin_lyase_fold/virulence"/>
</dbReference>
<sequence length="552" mass="60776">MPTLPNGAYYTAHDWYSGNQDAYDPCVIPNPQPPASVTQGEYVVDRFHPNASDFDQGDNAIAGVVYGTTSRPRVSLPSIMPAAAGTKVFVYGDGTPRPTAYNSNRKVDYNDWAGVDWTFNGSRSNPCWIIGIDEPRIECNETTIENSTHLIVDGIVFDTSVFYGSSFDLDACQYITFRNSAQYGINKNGLFDVSNSQFVMYYNNEVAYTGYSDGSHNGSDRHGVRPLYGARYVWFVDCHIHSVSGDAMQVGNSANRNPQAESPHFVYFAGNHCHNCGENAVDNKNSYHVVISECEFHDFKPEYNADGGTAVILSNNDEGPWTGYHWIIGSKIYDCQNGIRDSSDQDGEVCYVIGNVLYGITDGALVEQDSNRVNHETVYWVNNTIHNCGYGYLRARQQRSYDSYMEGNLFHNLIHSVFASNGGSGLRENDADNRMHVSNNLMYGNATATPTTGWASWSNNIVGDSSNEDPRLTNPDQQIFTLADGSPAIDAVQTESAAYQHFSNLYGVDIRCDYLGNLRNNDSMDIGATESSGTGGLAPPSPPILLGRLTGY</sequence>
<evidence type="ECO:0000313" key="1">
    <source>
        <dbReference type="EMBL" id="MCG7939682.1"/>
    </source>
</evidence>
<dbReference type="AlphaFoldDB" id="A0A9E4K5L5"/>
<evidence type="ECO:0000313" key="2">
    <source>
        <dbReference type="Proteomes" id="UP000886687"/>
    </source>
</evidence>
<organism evidence="1 2">
    <name type="scientific">Candidatus Thiodiazotropha lotti</name>
    <dbReference type="NCBI Taxonomy" id="2792787"/>
    <lineage>
        <taxon>Bacteria</taxon>
        <taxon>Pseudomonadati</taxon>
        <taxon>Pseudomonadota</taxon>
        <taxon>Gammaproteobacteria</taxon>
        <taxon>Chromatiales</taxon>
        <taxon>Sedimenticolaceae</taxon>
        <taxon>Candidatus Thiodiazotropha</taxon>
    </lineage>
</organism>
<protein>
    <submittedName>
        <fullName evidence="1">Right-handed parallel beta-helix repeat-containing protein</fullName>
    </submittedName>
</protein>
<dbReference type="Proteomes" id="UP000886687">
    <property type="component" value="Unassembled WGS sequence"/>
</dbReference>
<name>A0A9E4K5L5_9GAMM</name>
<accession>A0A9E4K5L5</accession>
<proteinExistence type="predicted"/>
<gene>
    <name evidence="1" type="ORF">JAZ04_12625</name>
</gene>
<dbReference type="SUPFAM" id="SSF51126">
    <property type="entry name" value="Pectin lyase-like"/>
    <property type="match status" value="1"/>
</dbReference>